<dbReference type="NCBIfam" id="NF001463">
    <property type="entry name" value="PRK00321.1-4"/>
    <property type="match status" value="1"/>
</dbReference>
<evidence type="ECO:0000256" key="5">
    <source>
        <dbReference type="ARBA" id="ARBA00023172"/>
    </source>
</evidence>
<evidence type="ECO:0000256" key="2">
    <source>
        <dbReference type="ARBA" id="ARBA00008657"/>
    </source>
</evidence>
<dbReference type="Proteomes" id="UP000608345">
    <property type="component" value="Unassembled WGS sequence"/>
</dbReference>
<evidence type="ECO:0000256" key="1">
    <source>
        <dbReference type="ARBA" id="ARBA00004453"/>
    </source>
</evidence>
<evidence type="ECO:0000313" key="7">
    <source>
        <dbReference type="EMBL" id="GGW77688.1"/>
    </source>
</evidence>
<dbReference type="PANTHER" id="PTHR38103">
    <property type="entry name" value="RECOMBINATION-ASSOCIATED PROTEIN RDGC"/>
    <property type="match status" value="1"/>
</dbReference>
<evidence type="ECO:0000313" key="8">
    <source>
        <dbReference type="Proteomes" id="UP000608345"/>
    </source>
</evidence>
<gene>
    <name evidence="6 7" type="primary">rdgC</name>
    <name evidence="7" type="ORF">GCM10011450_04370</name>
</gene>
<dbReference type="NCBIfam" id="NF001464">
    <property type="entry name" value="PRK00321.1-5"/>
    <property type="match status" value="1"/>
</dbReference>
<keyword evidence="8" id="KW-1185">Reference proteome</keyword>
<dbReference type="EMBL" id="BMYS01000002">
    <property type="protein sequence ID" value="GGW77688.1"/>
    <property type="molecule type" value="Genomic_DNA"/>
</dbReference>
<dbReference type="GO" id="GO:0043590">
    <property type="term" value="C:bacterial nucleoid"/>
    <property type="evidence" value="ECO:0007669"/>
    <property type="project" value="TreeGrafter"/>
</dbReference>
<keyword evidence="4 6" id="KW-0963">Cytoplasm</keyword>
<protein>
    <recommendedName>
        <fullName evidence="3 6">Recombination-associated protein RdgC</fullName>
    </recommendedName>
</protein>
<accession>A0A918MWF3</accession>
<dbReference type="GO" id="GO:0006310">
    <property type="term" value="P:DNA recombination"/>
    <property type="evidence" value="ECO:0007669"/>
    <property type="project" value="UniProtKB-UniRule"/>
</dbReference>
<keyword evidence="5 6" id="KW-0233">DNA recombination</keyword>
<sequence length="302" mass="34104">MWFKNLKVFRLSPIWQISVQDLEAKLEKQLFQPGNRSDMQNMGWVSPCNNGALVHALNGQYLLALRVEKKLLPATVINQFTKAKAQEIEEQQGYRPGRKQLKEIKEQVTEELLPKAFSIFRDTKVWIDTKNHWLIIDAAAAAKSDEVIGMLAKVLDPLPVQSLFTEQSPSAAMTEWLLQDEAPANFSIDQDVELRSSAENRATVRYVRQTPEKEDVTKHIEAGKQCTRLALTWADRVSFILNESLDIKRVTPLDILTEGSDFSNMDDTERFDADMTLMCAELANLLDDLVGALGGEKKSGPQ</sequence>
<dbReference type="GO" id="GO:0005737">
    <property type="term" value="C:cytoplasm"/>
    <property type="evidence" value="ECO:0007669"/>
    <property type="project" value="UniProtKB-UniRule"/>
</dbReference>
<organism evidence="7 8">
    <name type="scientific">Advenella faeciporci</name>
    <dbReference type="NCBI Taxonomy" id="797535"/>
    <lineage>
        <taxon>Bacteria</taxon>
        <taxon>Pseudomonadati</taxon>
        <taxon>Pseudomonadota</taxon>
        <taxon>Betaproteobacteria</taxon>
        <taxon>Burkholderiales</taxon>
        <taxon>Alcaligenaceae</taxon>
    </lineage>
</organism>
<evidence type="ECO:0000256" key="4">
    <source>
        <dbReference type="ARBA" id="ARBA00022490"/>
    </source>
</evidence>
<dbReference type="HAMAP" id="MF_00194">
    <property type="entry name" value="RdgC"/>
    <property type="match status" value="1"/>
</dbReference>
<name>A0A918MWF3_9BURK</name>
<proteinExistence type="inferred from homology"/>
<dbReference type="AlphaFoldDB" id="A0A918MWF3"/>
<comment type="function">
    <text evidence="6">May be involved in recombination.</text>
</comment>
<dbReference type="GO" id="GO:0003690">
    <property type="term" value="F:double-stranded DNA binding"/>
    <property type="evidence" value="ECO:0007669"/>
    <property type="project" value="TreeGrafter"/>
</dbReference>
<comment type="similarity">
    <text evidence="2 6">Belongs to the RdgC family.</text>
</comment>
<dbReference type="Pfam" id="PF04381">
    <property type="entry name" value="RdgC"/>
    <property type="match status" value="1"/>
</dbReference>
<comment type="subcellular location">
    <subcellularLocation>
        <location evidence="1 6">Cytoplasm</location>
        <location evidence="1 6">Nucleoid</location>
    </subcellularLocation>
</comment>
<reference evidence="7" key="1">
    <citation type="journal article" date="2014" name="Int. J. Syst. Evol. Microbiol.">
        <title>Complete genome sequence of Corynebacterium casei LMG S-19264T (=DSM 44701T), isolated from a smear-ripened cheese.</title>
        <authorList>
            <consortium name="US DOE Joint Genome Institute (JGI-PGF)"/>
            <person name="Walter F."/>
            <person name="Albersmeier A."/>
            <person name="Kalinowski J."/>
            <person name="Ruckert C."/>
        </authorList>
    </citation>
    <scope>NUCLEOTIDE SEQUENCE</scope>
    <source>
        <strain evidence="7">KCTC 23732</strain>
    </source>
</reference>
<evidence type="ECO:0000256" key="3">
    <source>
        <dbReference type="ARBA" id="ARBA00022296"/>
    </source>
</evidence>
<reference evidence="7" key="2">
    <citation type="submission" date="2020-09" db="EMBL/GenBank/DDBJ databases">
        <authorList>
            <person name="Sun Q."/>
            <person name="Kim S."/>
        </authorList>
    </citation>
    <scope>NUCLEOTIDE SEQUENCE</scope>
    <source>
        <strain evidence="7">KCTC 23732</strain>
    </source>
</reference>
<dbReference type="InterPro" id="IPR007476">
    <property type="entry name" value="RdgC"/>
</dbReference>
<dbReference type="GO" id="GO:0000018">
    <property type="term" value="P:regulation of DNA recombination"/>
    <property type="evidence" value="ECO:0007669"/>
    <property type="project" value="TreeGrafter"/>
</dbReference>
<dbReference type="RefSeq" id="WP_189383804.1">
    <property type="nucleotide sequence ID" value="NZ_BAABFY010000057.1"/>
</dbReference>
<comment type="caution">
    <text evidence="7">The sequence shown here is derived from an EMBL/GenBank/DDBJ whole genome shotgun (WGS) entry which is preliminary data.</text>
</comment>
<dbReference type="PANTHER" id="PTHR38103:SF1">
    <property type="entry name" value="RECOMBINATION-ASSOCIATED PROTEIN RDGC"/>
    <property type="match status" value="1"/>
</dbReference>
<evidence type="ECO:0000256" key="6">
    <source>
        <dbReference type="HAMAP-Rule" id="MF_00194"/>
    </source>
</evidence>